<sequence length="293" mass="30826">MKLPLRLSLALSIALAIAMPALLVRPPAASSADDPISAAARHLERQLGGRLGLMVVDIETDRRWGYRADERFAMASTFKALACAALLDAGEAVQGRSMTIEAKDLQTYSPVTSKKVGSAMTAAELCAVTLATSDNTAANLVLKALGGPKRVTAFLRSAGDMVTRLDRREPALNEAKPGDPRDTTTPQAMATTIGDLLLGDTLTADARGRLTGWMEANAVADGLLRAGVPKDWRIADRTGAGGHGTRGIVAVMWPPGRLPVVAAIYLTETEASMATRDAAIAEIGRVIAAEVMR</sequence>
<keyword evidence="7" id="KW-0732">Signal</keyword>
<dbReference type="EMBL" id="VFYP01000001">
    <property type="protein sequence ID" value="TPP10298.1"/>
    <property type="molecule type" value="Genomic_DNA"/>
</dbReference>
<keyword evidence="10" id="KW-1185">Reference proteome</keyword>
<dbReference type="InterPro" id="IPR012338">
    <property type="entry name" value="Beta-lactam/transpept-like"/>
</dbReference>
<dbReference type="Proteomes" id="UP000316429">
    <property type="component" value="Unassembled WGS sequence"/>
</dbReference>
<dbReference type="NCBIfam" id="NF033103">
    <property type="entry name" value="bla_class_A"/>
    <property type="match status" value="1"/>
</dbReference>
<dbReference type="InterPro" id="IPR045155">
    <property type="entry name" value="Beta-lactam_cat"/>
</dbReference>
<comment type="caution">
    <text evidence="9">The sequence shown here is derived from an EMBL/GenBank/DDBJ whole genome shotgun (WGS) entry which is preliminary data.</text>
</comment>
<evidence type="ECO:0000256" key="1">
    <source>
        <dbReference type="ARBA" id="ARBA00001526"/>
    </source>
</evidence>
<evidence type="ECO:0000256" key="2">
    <source>
        <dbReference type="ARBA" id="ARBA00009009"/>
    </source>
</evidence>
<dbReference type="InterPro" id="IPR023650">
    <property type="entry name" value="Beta-lactam_class-A_AS"/>
</dbReference>
<dbReference type="GO" id="GO:0030655">
    <property type="term" value="P:beta-lactam antibiotic catabolic process"/>
    <property type="evidence" value="ECO:0007669"/>
    <property type="project" value="InterPro"/>
</dbReference>
<dbReference type="PANTHER" id="PTHR35333:SF3">
    <property type="entry name" value="BETA-LACTAMASE-TYPE TRANSPEPTIDASE FOLD CONTAINING PROTEIN"/>
    <property type="match status" value="1"/>
</dbReference>
<protein>
    <recommendedName>
        <fullName evidence="3 6">Beta-lactamase</fullName>
        <ecNumber evidence="3 6">3.5.2.6</ecNumber>
    </recommendedName>
</protein>
<comment type="catalytic activity">
    <reaction evidence="1 6">
        <text>a beta-lactam + H2O = a substituted beta-amino acid</text>
        <dbReference type="Rhea" id="RHEA:20401"/>
        <dbReference type="ChEBI" id="CHEBI:15377"/>
        <dbReference type="ChEBI" id="CHEBI:35627"/>
        <dbReference type="ChEBI" id="CHEBI:140347"/>
        <dbReference type="EC" id="3.5.2.6"/>
    </reaction>
</comment>
<dbReference type="AlphaFoldDB" id="A0A504U5L1"/>
<dbReference type="SUPFAM" id="SSF56601">
    <property type="entry name" value="beta-lactamase/transpeptidase-like"/>
    <property type="match status" value="1"/>
</dbReference>
<name>A0A504U5L1_9HYPH</name>
<reference evidence="9 10" key="1">
    <citation type="submission" date="2019-06" db="EMBL/GenBank/DDBJ databases">
        <title>Rhizobium sp. CL12 isolated from roots of soybean.</title>
        <authorList>
            <person name="Wang C."/>
        </authorList>
    </citation>
    <scope>NUCLEOTIDE SEQUENCE [LARGE SCALE GENOMIC DNA]</scope>
    <source>
        <strain evidence="9 10">CL12</strain>
    </source>
</reference>
<keyword evidence="4 6" id="KW-0378">Hydrolase</keyword>
<dbReference type="Gene3D" id="3.40.710.10">
    <property type="entry name" value="DD-peptidase/beta-lactamase superfamily"/>
    <property type="match status" value="1"/>
</dbReference>
<proteinExistence type="inferred from homology"/>
<evidence type="ECO:0000259" key="8">
    <source>
        <dbReference type="Pfam" id="PF13354"/>
    </source>
</evidence>
<dbReference type="RefSeq" id="WP_140826649.1">
    <property type="nucleotide sequence ID" value="NZ_VFYP01000001.1"/>
</dbReference>
<dbReference type="EC" id="3.5.2.6" evidence="3 6"/>
<dbReference type="InterPro" id="IPR000871">
    <property type="entry name" value="Beta-lactam_class-A"/>
</dbReference>
<evidence type="ECO:0000256" key="3">
    <source>
        <dbReference type="ARBA" id="ARBA00012865"/>
    </source>
</evidence>
<evidence type="ECO:0000256" key="6">
    <source>
        <dbReference type="RuleBase" id="RU361140"/>
    </source>
</evidence>
<evidence type="ECO:0000256" key="7">
    <source>
        <dbReference type="SAM" id="SignalP"/>
    </source>
</evidence>
<feature type="chain" id="PRO_5021429198" description="Beta-lactamase" evidence="7">
    <location>
        <begin position="24"/>
        <end position="293"/>
    </location>
</feature>
<dbReference type="Pfam" id="PF13354">
    <property type="entry name" value="Beta-lactamase2"/>
    <property type="match status" value="1"/>
</dbReference>
<evidence type="ECO:0000313" key="9">
    <source>
        <dbReference type="EMBL" id="TPP10298.1"/>
    </source>
</evidence>
<dbReference type="GO" id="GO:0008800">
    <property type="term" value="F:beta-lactamase activity"/>
    <property type="evidence" value="ECO:0007669"/>
    <property type="project" value="UniProtKB-UniRule"/>
</dbReference>
<gene>
    <name evidence="9" type="primary">bla</name>
    <name evidence="9" type="ORF">FJQ55_05385</name>
</gene>
<dbReference type="OrthoDB" id="9784149at2"/>
<dbReference type="PANTHER" id="PTHR35333">
    <property type="entry name" value="BETA-LACTAMASE"/>
    <property type="match status" value="1"/>
</dbReference>
<keyword evidence="5 6" id="KW-0046">Antibiotic resistance</keyword>
<evidence type="ECO:0000256" key="4">
    <source>
        <dbReference type="ARBA" id="ARBA00022801"/>
    </source>
</evidence>
<dbReference type="PROSITE" id="PS00146">
    <property type="entry name" value="BETA_LACTAMASE_A"/>
    <property type="match status" value="1"/>
</dbReference>
<dbReference type="PRINTS" id="PR00118">
    <property type="entry name" value="BLACTAMASEA"/>
</dbReference>
<feature type="domain" description="Beta-lactamase class A catalytic" evidence="8">
    <location>
        <begin position="52"/>
        <end position="265"/>
    </location>
</feature>
<organism evidence="9 10">
    <name type="scientific">Rhizobium glycinendophyticum</name>
    <dbReference type="NCBI Taxonomy" id="2589807"/>
    <lineage>
        <taxon>Bacteria</taxon>
        <taxon>Pseudomonadati</taxon>
        <taxon>Pseudomonadota</taxon>
        <taxon>Alphaproteobacteria</taxon>
        <taxon>Hyphomicrobiales</taxon>
        <taxon>Rhizobiaceae</taxon>
        <taxon>Rhizobium/Agrobacterium group</taxon>
        <taxon>Rhizobium</taxon>
    </lineage>
</organism>
<evidence type="ECO:0000313" key="10">
    <source>
        <dbReference type="Proteomes" id="UP000316429"/>
    </source>
</evidence>
<evidence type="ECO:0000256" key="5">
    <source>
        <dbReference type="ARBA" id="ARBA00023251"/>
    </source>
</evidence>
<comment type="similarity">
    <text evidence="2 6">Belongs to the class-A beta-lactamase family.</text>
</comment>
<feature type="signal peptide" evidence="7">
    <location>
        <begin position="1"/>
        <end position="23"/>
    </location>
</feature>
<accession>A0A504U5L1</accession>
<dbReference type="GO" id="GO:0046677">
    <property type="term" value="P:response to antibiotic"/>
    <property type="evidence" value="ECO:0007669"/>
    <property type="project" value="UniProtKB-UniRule"/>
</dbReference>